<keyword evidence="3" id="KW-0216">Detoxification</keyword>
<dbReference type="CDD" id="cd04730">
    <property type="entry name" value="NPD_like"/>
    <property type="match status" value="1"/>
</dbReference>
<dbReference type="InterPro" id="IPR004136">
    <property type="entry name" value="NMO"/>
</dbReference>
<keyword evidence="7" id="KW-0503">Monooxygenase</keyword>
<dbReference type="Gene3D" id="3.20.20.70">
    <property type="entry name" value="Aldolase class I"/>
    <property type="match status" value="1"/>
</dbReference>
<protein>
    <recommendedName>
        <fullName evidence="8">Propionate 3-nitronate monooxygenase</fullName>
    </recommendedName>
</protein>
<dbReference type="RefSeq" id="WP_178010913.1">
    <property type="nucleotide sequence ID" value="NZ_CP058316.1"/>
</dbReference>
<sequence length="347" mass="35420">MTRDLVDMLGIDLPIVLGPFGGLSSSALTSAVSEGGGLGSYGLYGYDGPRIRETAGQLRALTARPFAFNLWLPLGDEVAPGTMDITPFRDALRPLYAAAGAAVPHDPERFLPSLEEQLAAVWDAAPAVLSVVYGVPAADVITEAHRRGIRVIGTATSVAEAVALERGGVDAVVASGAEAAGHRVSFLAAPERSLVGTFALVPQVVDAVDIPVIAAGGIADHRGVAAALALGASGVQVGTAFLRTRQSAASAGHRTAIAAAADTDTVLTRAMSGRLARGIPNRATRDIEASGLIAPFPAQNWLTGVFRTAAGGEPELSSLWAGQAAALARREDADEVLADLAAGLPSR</sequence>
<dbReference type="PANTHER" id="PTHR42747">
    <property type="entry name" value="NITRONATE MONOOXYGENASE-RELATED"/>
    <property type="match status" value="1"/>
</dbReference>
<evidence type="ECO:0000256" key="5">
    <source>
        <dbReference type="ARBA" id="ARBA00022643"/>
    </source>
</evidence>
<comment type="catalytic activity">
    <reaction evidence="9">
        <text>3 propionate 3-nitronate + 3 O2 + H2O = 3 3-oxopropanoate + 2 nitrate + nitrite + H2O2 + 3 H(+)</text>
        <dbReference type="Rhea" id="RHEA:57332"/>
        <dbReference type="ChEBI" id="CHEBI:15377"/>
        <dbReference type="ChEBI" id="CHEBI:15378"/>
        <dbReference type="ChEBI" id="CHEBI:15379"/>
        <dbReference type="ChEBI" id="CHEBI:16240"/>
        <dbReference type="ChEBI" id="CHEBI:16301"/>
        <dbReference type="ChEBI" id="CHEBI:17632"/>
        <dbReference type="ChEBI" id="CHEBI:33190"/>
        <dbReference type="ChEBI" id="CHEBI:136067"/>
    </reaction>
</comment>
<keyword evidence="5" id="KW-0288">FMN</keyword>
<dbReference type="GO" id="GO:0018580">
    <property type="term" value="F:nitronate monooxygenase activity"/>
    <property type="evidence" value="ECO:0007669"/>
    <property type="project" value="InterPro"/>
</dbReference>
<dbReference type="Proteomes" id="UP000509638">
    <property type="component" value="Chromosome"/>
</dbReference>
<evidence type="ECO:0000256" key="3">
    <source>
        <dbReference type="ARBA" id="ARBA00022575"/>
    </source>
</evidence>
<name>A0A7D5JEL7_9MICO</name>
<gene>
    <name evidence="10" type="ORF">HW566_04920</name>
</gene>
<evidence type="ECO:0000256" key="9">
    <source>
        <dbReference type="ARBA" id="ARBA00049401"/>
    </source>
</evidence>
<evidence type="ECO:0000256" key="4">
    <source>
        <dbReference type="ARBA" id="ARBA00022630"/>
    </source>
</evidence>
<reference evidence="10 11" key="1">
    <citation type="submission" date="2020-06" db="EMBL/GenBank/DDBJ databases">
        <authorList>
            <person name="Jo H."/>
        </authorList>
    </citation>
    <scope>NUCLEOTIDE SEQUENCE [LARGE SCALE GENOMIC DNA]</scope>
    <source>
        <strain evidence="10 11">I46</strain>
    </source>
</reference>
<dbReference type="InterPro" id="IPR013785">
    <property type="entry name" value="Aldolase_TIM"/>
</dbReference>
<evidence type="ECO:0000256" key="2">
    <source>
        <dbReference type="ARBA" id="ARBA00009881"/>
    </source>
</evidence>
<proteinExistence type="inferred from homology"/>
<organism evidence="10 11">
    <name type="scientific">Microbacterium oleivorans</name>
    <dbReference type="NCBI Taxonomy" id="273677"/>
    <lineage>
        <taxon>Bacteria</taxon>
        <taxon>Bacillati</taxon>
        <taxon>Actinomycetota</taxon>
        <taxon>Actinomycetes</taxon>
        <taxon>Micrococcales</taxon>
        <taxon>Microbacteriaceae</taxon>
        <taxon>Microbacterium</taxon>
    </lineage>
</organism>
<evidence type="ECO:0000256" key="7">
    <source>
        <dbReference type="ARBA" id="ARBA00023033"/>
    </source>
</evidence>
<evidence type="ECO:0000256" key="1">
    <source>
        <dbReference type="ARBA" id="ARBA00001917"/>
    </source>
</evidence>
<dbReference type="AlphaFoldDB" id="A0A7D5JEL7"/>
<evidence type="ECO:0000313" key="10">
    <source>
        <dbReference type="EMBL" id="QLD11178.1"/>
    </source>
</evidence>
<keyword evidence="6" id="KW-0560">Oxidoreductase</keyword>
<dbReference type="GO" id="GO:0009636">
    <property type="term" value="P:response to toxic substance"/>
    <property type="evidence" value="ECO:0007669"/>
    <property type="project" value="UniProtKB-KW"/>
</dbReference>
<dbReference type="Pfam" id="PF03060">
    <property type="entry name" value="NMO"/>
    <property type="match status" value="1"/>
</dbReference>
<dbReference type="SUPFAM" id="SSF51412">
    <property type="entry name" value="Inosine monophosphate dehydrogenase (IMPDH)"/>
    <property type="match status" value="1"/>
</dbReference>
<evidence type="ECO:0000256" key="6">
    <source>
        <dbReference type="ARBA" id="ARBA00023002"/>
    </source>
</evidence>
<comment type="cofactor">
    <cofactor evidence="1">
        <name>FMN</name>
        <dbReference type="ChEBI" id="CHEBI:58210"/>
    </cofactor>
</comment>
<accession>A0A7D5JEL7</accession>
<comment type="similarity">
    <text evidence="2">Belongs to the nitronate monooxygenase family. NMO class I subfamily.</text>
</comment>
<evidence type="ECO:0000256" key="8">
    <source>
        <dbReference type="ARBA" id="ARBA00031155"/>
    </source>
</evidence>
<keyword evidence="4" id="KW-0285">Flavoprotein</keyword>
<dbReference type="EMBL" id="CP058316">
    <property type="protein sequence ID" value="QLD11178.1"/>
    <property type="molecule type" value="Genomic_DNA"/>
</dbReference>
<evidence type="ECO:0000313" key="11">
    <source>
        <dbReference type="Proteomes" id="UP000509638"/>
    </source>
</evidence>
<dbReference type="PANTHER" id="PTHR42747:SF3">
    <property type="entry name" value="NITRONATE MONOOXYGENASE-RELATED"/>
    <property type="match status" value="1"/>
</dbReference>